<keyword evidence="1" id="KW-0732">Signal</keyword>
<keyword evidence="4" id="KW-1185">Reference proteome</keyword>
<gene>
    <name evidence="3" type="ORF">KRR39_02240</name>
</gene>
<dbReference type="EMBL" id="CP077062">
    <property type="protein sequence ID" value="QWZ08700.1"/>
    <property type="molecule type" value="Genomic_DNA"/>
</dbReference>
<dbReference type="RefSeq" id="WP_216940383.1">
    <property type="nucleotide sequence ID" value="NZ_CP077062.1"/>
</dbReference>
<feature type="domain" description="Calcineurin-like phosphoesterase" evidence="2">
    <location>
        <begin position="57"/>
        <end position="232"/>
    </location>
</feature>
<proteinExistence type="predicted"/>
<evidence type="ECO:0000313" key="3">
    <source>
        <dbReference type="EMBL" id="QWZ08700.1"/>
    </source>
</evidence>
<evidence type="ECO:0000256" key="1">
    <source>
        <dbReference type="ARBA" id="ARBA00022729"/>
    </source>
</evidence>
<dbReference type="Pfam" id="PF00149">
    <property type="entry name" value="Metallophos"/>
    <property type="match status" value="1"/>
</dbReference>
<organism evidence="3 4">
    <name type="scientific">Nocardioides panacis</name>
    <dbReference type="NCBI Taxonomy" id="2849501"/>
    <lineage>
        <taxon>Bacteria</taxon>
        <taxon>Bacillati</taxon>
        <taxon>Actinomycetota</taxon>
        <taxon>Actinomycetes</taxon>
        <taxon>Propionibacteriales</taxon>
        <taxon>Nocardioidaceae</taxon>
        <taxon>Nocardioides</taxon>
    </lineage>
</organism>
<dbReference type="AlphaFoldDB" id="A0A975T0B5"/>
<evidence type="ECO:0000313" key="4">
    <source>
        <dbReference type="Proteomes" id="UP000683575"/>
    </source>
</evidence>
<dbReference type="PANTHER" id="PTHR22953:SF153">
    <property type="entry name" value="PURPLE ACID PHOSPHATASE"/>
    <property type="match status" value="1"/>
</dbReference>
<dbReference type="PANTHER" id="PTHR22953">
    <property type="entry name" value="ACID PHOSPHATASE RELATED"/>
    <property type="match status" value="1"/>
</dbReference>
<dbReference type="KEGG" id="nps:KRR39_02240"/>
<dbReference type="InterPro" id="IPR039331">
    <property type="entry name" value="PAPs-like"/>
</dbReference>
<reference evidence="3" key="1">
    <citation type="submission" date="2021-06" db="EMBL/GenBank/DDBJ databases">
        <title>Complete genome sequence of Nocardioides sp. G188.</title>
        <authorList>
            <person name="Im W.-T."/>
        </authorList>
    </citation>
    <scope>NUCLEOTIDE SEQUENCE</scope>
    <source>
        <strain evidence="3">G188</strain>
    </source>
</reference>
<dbReference type="Proteomes" id="UP000683575">
    <property type="component" value="Chromosome"/>
</dbReference>
<evidence type="ECO:0000259" key="2">
    <source>
        <dbReference type="Pfam" id="PF00149"/>
    </source>
</evidence>
<accession>A0A975T0B5</accession>
<dbReference type="GO" id="GO:0003993">
    <property type="term" value="F:acid phosphatase activity"/>
    <property type="evidence" value="ECO:0007669"/>
    <property type="project" value="InterPro"/>
</dbReference>
<protein>
    <submittedName>
        <fullName evidence="3">Metallophosphoesterase</fullName>
    </submittedName>
</protein>
<sequence length="320" mass="34322">MARRTPGPRRGAGAGLLVGLVLALVTGCSAPSGSANPVGVPTRPGGPVRGGPAGPVVTIAGDIGDHEAETARLVEAIDPDYVLTAGDNAYHDGTRSDYTRYDATWGKFLDKTYPSPGNHDYHDEAGNPPYYFTYFAHRLPAENNGEYYAFDVGTWRLYSLNCEISCSASSAQATWLAHDLATAGKGRHKLAYLHRPRYSCGDHGSSDLPRALWDVLLAARTDVVVAGHDHNYQRYPRMNADGSPAADGIMSFVTGTGGADFYAITGKESLQGCSLVRFDEDDQYGVLQLTLGRRAFSWALVTVADRVLDPGRARTLDPVG</sequence>
<dbReference type="PROSITE" id="PS51257">
    <property type="entry name" value="PROKAR_LIPOPROTEIN"/>
    <property type="match status" value="1"/>
</dbReference>
<name>A0A975T0B5_9ACTN</name>
<dbReference type="InterPro" id="IPR004843">
    <property type="entry name" value="Calcineurin-like_PHP"/>
</dbReference>